<keyword evidence="3" id="KW-1185">Reference proteome</keyword>
<gene>
    <name evidence="2" type="ORF">RRG08_042671</name>
</gene>
<sequence>MLECWRGEPDQRPKFSCLVERLTAMLDNGTDLVDSRAAGEDSHECDSLSQVSTETDDGLLLITETHHDSGDPHTDHTRVTFRMSNRDSPRVSLSSLHLPESELITLCDDERRKPEVNLSHVEVISEDSGFEPSPKLSESGSELMGSHVKQTYPEFFGELDQENNVGSAPRLPSLLLTPSDMEHDLAILDNDVFDFDLTRERQLKTTKRHVGEGMKCKKLWTVYPKYICRSKSFAEISETVLYSEHSFTRQWLSNPNLTTQSTTSAPPEKNSFPAIFSTSIQESRTNLKPCRKERRKAVVKPPTLALDNDTYLALGATFRQLPPPILIPRRSRAMAVSDDAVYSRRSSAISSDSTEKENQRSFLTDSDPTKNGKSEGIFHRVLVEVHQPQSSSLNQESTTGSFSRHQTAPSLVNPAAAFNPIRDIQSSSPGKVVERGNRKFIRPQDISIQQPDNGAYGTNTGVLNTNANLSNAAHSGKYSEISKVSGISCKQLSSSPRMTVSPVRYVHFQFPSVSPNNNHKRSLSEDNILACAAYTEEFPGFPKTMRNLTLLNETSTALPGSALSWSGVSSPVRMRNQAVGITGHGYIPVRRFSDPSSLPVSFIRRPSETSCANSTGSSASTADYGPGMTQFYIQAESPSGLGGMHFRWPRMPWERKKVSWSSCDGDESVLYGGDVSSGETQRHGGRKIFTKEKHPFALFQV</sequence>
<dbReference type="EMBL" id="JAWDGP010007852">
    <property type="protein sequence ID" value="KAK3702683.1"/>
    <property type="molecule type" value="Genomic_DNA"/>
</dbReference>
<reference evidence="2" key="1">
    <citation type="journal article" date="2023" name="G3 (Bethesda)">
        <title>A reference genome for the long-term kleptoplast-retaining sea slug Elysia crispata morphotype clarki.</title>
        <authorList>
            <person name="Eastman K.E."/>
            <person name="Pendleton A.L."/>
            <person name="Shaikh M.A."/>
            <person name="Suttiyut T."/>
            <person name="Ogas R."/>
            <person name="Tomko P."/>
            <person name="Gavelis G."/>
            <person name="Widhalm J.R."/>
            <person name="Wisecaver J.H."/>
        </authorList>
    </citation>
    <scope>NUCLEOTIDE SEQUENCE</scope>
    <source>
        <strain evidence="2">ECLA1</strain>
    </source>
</reference>
<evidence type="ECO:0000313" key="3">
    <source>
        <dbReference type="Proteomes" id="UP001283361"/>
    </source>
</evidence>
<organism evidence="2 3">
    <name type="scientific">Elysia crispata</name>
    <name type="common">lettuce slug</name>
    <dbReference type="NCBI Taxonomy" id="231223"/>
    <lineage>
        <taxon>Eukaryota</taxon>
        <taxon>Metazoa</taxon>
        <taxon>Spiralia</taxon>
        <taxon>Lophotrochozoa</taxon>
        <taxon>Mollusca</taxon>
        <taxon>Gastropoda</taxon>
        <taxon>Heterobranchia</taxon>
        <taxon>Euthyneura</taxon>
        <taxon>Panpulmonata</taxon>
        <taxon>Sacoglossa</taxon>
        <taxon>Placobranchoidea</taxon>
        <taxon>Plakobranchidae</taxon>
        <taxon>Elysia</taxon>
    </lineage>
</organism>
<name>A0AAE1CK21_9GAST</name>
<feature type="region of interest" description="Disordered" evidence="1">
    <location>
        <begin position="256"/>
        <end position="276"/>
    </location>
</feature>
<feature type="compositionally biased region" description="Polar residues" evidence="1">
    <location>
        <begin position="256"/>
        <end position="265"/>
    </location>
</feature>
<evidence type="ECO:0000313" key="2">
    <source>
        <dbReference type="EMBL" id="KAK3702683.1"/>
    </source>
</evidence>
<dbReference type="AlphaFoldDB" id="A0AAE1CK21"/>
<evidence type="ECO:0000256" key="1">
    <source>
        <dbReference type="SAM" id="MobiDB-lite"/>
    </source>
</evidence>
<feature type="compositionally biased region" description="Low complexity" evidence="1">
    <location>
        <begin position="343"/>
        <end position="352"/>
    </location>
</feature>
<protein>
    <submittedName>
        <fullName evidence="2">Uncharacterized protein</fullName>
    </submittedName>
</protein>
<accession>A0AAE1CK21</accession>
<dbReference type="Proteomes" id="UP001283361">
    <property type="component" value="Unassembled WGS sequence"/>
</dbReference>
<comment type="caution">
    <text evidence="2">The sequence shown here is derived from an EMBL/GenBank/DDBJ whole genome shotgun (WGS) entry which is preliminary data.</text>
</comment>
<proteinExistence type="predicted"/>
<feature type="region of interest" description="Disordered" evidence="1">
    <location>
        <begin position="336"/>
        <end position="374"/>
    </location>
</feature>